<evidence type="ECO:0000256" key="1">
    <source>
        <dbReference type="SAM" id="Coils"/>
    </source>
</evidence>
<feature type="coiled-coil region" evidence="1">
    <location>
        <begin position="520"/>
        <end position="547"/>
    </location>
</feature>
<dbReference type="EMBL" id="SHMB01000005">
    <property type="protein sequence ID" value="TAA27672.1"/>
    <property type="molecule type" value="Genomic_DNA"/>
</dbReference>
<name>A0A4Q8LEN6_9GAMM</name>
<dbReference type="InterPro" id="IPR006431">
    <property type="entry name" value="Phage_tape_meas_C"/>
</dbReference>
<gene>
    <name evidence="5" type="ORF">EA661_13035</name>
</gene>
<evidence type="ECO:0000313" key="6">
    <source>
        <dbReference type="Proteomes" id="UP000291286"/>
    </source>
</evidence>
<dbReference type="RefSeq" id="WP_130519419.1">
    <property type="nucleotide sequence ID" value="NZ_SHMB01000005.1"/>
</dbReference>
<dbReference type="InterPro" id="IPR009628">
    <property type="entry name" value="Phage_tape_measure_N"/>
</dbReference>
<dbReference type="Pfam" id="PF09718">
    <property type="entry name" value="Tape_meas_lam_C"/>
    <property type="match status" value="1"/>
</dbReference>
<accession>A0A4Q8LEN6</accession>
<comment type="caution">
    <text evidence="5">The sequence shown here is derived from an EMBL/GenBank/DDBJ whole genome shotgun (WGS) entry which is preliminary data.</text>
</comment>
<feature type="domain" description="Bacteriophage tail tape measure N-terminal" evidence="3">
    <location>
        <begin position="46"/>
        <end position="249"/>
    </location>
</feature>
<feature type="region of interest" description="Disordered" evidence="2">
    <location>
        <begin position="357"/>
        <end position="379"/>
    </location>
</feature>
<feature type="compositionally biased region" description="Polar residues" evidence="2">
    <location>
        <begin position="361"/>
        <end position="371"/>
    </location>
</feature>
<feature type="domain" description="Bacteriophage tail tape measure C-terminal" evidence="4">
    <location>
        <begin position="660"/>
        <end position="731"/>
    </location>
</feature>
<keyword evidence="1" id="KW-0175">Coiled coil</keyword>
<evidence type="ECO:0000259" key="3">
    <source>
        <dbReference type="Pfam" id="PF06791"/>
    </source>
</evidence>
<evidence type="ECO:0000313" key="5">
    <source>
        <dbReference type="EMBL" id="TAA27672.1"/>
    </source>
</evidence>
<dbReference type="Proteomes" id="UP000291286">
    <property type="component" value="Unassembled WGS sequence"/>
</dbReference>
<proteinExistence type="predicted"/>
<sequence length="911" mass="95923">MGDQTTNLRVRIGGDIRDIQLSLGQLSRDVANVKKQAASPLPTNNAIDALGKSSVSTSRVLAVLQPQITDIVTSLQGGMPFTTVLLQQGGQIRDVAAQMGFGLKEIGVALLGLVNPATVTAAAVGVLAYAWYRADQDQQAFQAALIKTGGYAGDLSGKVSELADRLDGLEGVTHGGAVEALTAVAGSGQIAADQLERVSGVTAAWAAASGENVDSVVAKYALIAKDPVEGLLKLNETEHFLTEAQLARVRALVDEGNQQAAVTEGINFYSDTLADRTKDILSNLSNITGALNGFKDAFSGAMAWLGGFADYLLGVSNRAQAAMLVLGKQALTVDPKYGGLLNTPWSATLDYIKYGDGKAPSSKSGSPTTTVDSEDERKRQKFVEGTNQLLGKTLDLEGRIKQMRADAAKEGITDEKLLKQREDALRAIDAKAKAKGARGEASATRSAALQGYKDSLAQEQAQLKADTDALKAQYDAREITVEEYYAKLRTLTQQGVDAQTGALDKQIAYLKRQAVSGKDAIAVNEQIAQLESQLAVARTNGAAAQANLAAEEAKALKARQVAIDSYTAALQASNVALGRQLQTMVDKVGMGDREYEIQQRINDAYADEADKLLDLQAQLNANQIDQVRFDAERAALHEKTVERIDLIKAKYGELADAEADWTNGARAAWANYAQGASDLASQVASATGDVLTSLEDVVVSAASRSKVSSKAMADSIIKDLERIAAKQLILGLGNLVGGWFGNAATRQAQATGNYGAFSPNSLDWTRTQLAEGGMPPAPVSWYTGPGTKFQPAGIVHAGEGVLSQRDIAAIGGPSGFMAMLASIRSARGYADGGYVGHAASLPAPRLAMPEVKVTINKGATEDRVETTSSGTGGLDIQVFVKTQVNSVIASGSADKSMQQRYGIGPKGVRRG</sequence>
<evidence type="ECO:0000259" key="4">
    <source>
        <dbReference type="Pfam" id="PF09718"/>
    </source>
</evidence>
<evidence type="ECO:0000256" key="2">
    <source>
        <dbReference type="SAM" id="MobiDB-lite"/>
    </source>
</evidence>
<dbReference type="Pfam" id="PF06791">
    <property type="entry name" value="TMP_2"/>
    <property type="match status" value="1"/>
</dbReference>
<reference evidence="5 6" key="1">
    <citation type="submission" date="2019-02" db="EMBL/GenBank/DDBJ databases">
        <title>WGS of Pseudoxanthomonas species novum from clinical isolates.</title>
        <authorList>
            <person name="Bernier A.-M."/>
            <person name="Bernard K."/>
            <person name="Vachon A."/>
        </authorList>
    </citation>
    <scope>NUCLEOTIDE SEQUENCE [LARGE SCALE GENOMIC DNA]</scope>
    <source>
        <strain evidence="5 6">NML171202</strain>
    </source>
</reference>
<organism evidence="5 6">
    <name type="scientific">Pseudoxanthomonas winnipegensis</name>
    <dbReference type="NCBI Taxonomy" id="2480810"/>
    <lineage>
        <taxon>Bacteria</taxon>
        <taxon>Pseudomonadati</taxon>
        <taxon>Pseudomonadota</taxon>
        <taxon>Gammaproteobacteria</taxon>
        <taxon>Lysobacterales</taxon>
        <taxon>Lysobacteraceae</taxon>
        <taxon>Pseudoxanthomonas</taxon>
    </lineage>
</organism>
<protein>
    <submittedName>
        <fullName evidence="5">Phage tail tape measure protein</fullName>
    </submittedName>
</protein>
<dbReference type="AlphaFoldDB" id="A0A4Q8LEN6"/>